<evidence type="ECO:0000256" key="1">
    <source>
        <dbReference type="SAM" id="Coils"/>
    </source>
</evidence>
<evidence type="ECO:0000313" key="5">
    <source>
        <dbReference type="Proteomes" id="UP000054538"/>
    </source>
</evidence>
<name>A0A0D0E647_9AGAM</name>
<organism evidence="4 5">
    <name type="scientific">Paxillus rubicundulus Ve08.2h10</name>
    <dbReference type="NCBI Taxonomy" id="930991"/>
    <lineage>
        <taxon>Eukaryota</taxon>
        <taxon>Fungi</taxon>
        <taxon>Dikarya</taxon>
        <taxon>Basidiomycota</taxon>
        <taxon>Agaricomycotina</taxon>
        <taxon>Agaricomycetes</taxon>
        <taxon>Agaricomycetidae</taxon>
        <taxon>Boletales</taxon>
        <taxon>Paxilineae</taxon>
        <taxon>Paxillaceae</taxon>
        <taxon>Paxillus</taxon>
    </lineage>
</organism>
<accession>A0A0D0E647</accession>
<dbReference type="Proteomes" id="UP000054538">
    <property type="component" value="Unassembled WGS sequence"/>
</dbReference>
<keyword evidence="3" id="KW-0732">Signal</keyword>
<dbReference type="OrthoDB" id="282973at2759"/>
<gene>
    <name evidence="4" type="ORF">PAXRUDRAFT_26450</name>
</gene>
<reference evidence="5" key="2">
    <citation type="submission" date="2015-01" db="EMBL/GenBank/DDBJ databases">
        <title>Evolutionary Origins and Diversification of the Mycorrhizal Mutualists.</title>
        <authorList>
            <consortium name="DOE Joint Genome Institute"/>
            <consortium name="Mycorrhizal Genomics Consortium"/>
            <person name="Kohler A."/>
            <person name="Kuo A."/>
            <person name="Nagy L.G."/>
            <person name="Floudas D."/>
            <person name="Copeland A."/>
            <person name="Barry K.W."/>
            <person name="Cichocki N."/>
            <person name="Veneault-Fourrey C."/>
            <person name="LaButti K."/>
            <person name="Lindquist E.A."/>
            <person name="Lipzen A."/>
            <person name="Lundell T."/>
            <person name="Morin E."/>
            <person name="Murat C."/>
            <person name="Riley R."/>
            <person name="Ohm R."/>
            <person name="Sun H."/>
            <person name="Tunlid A."/>
            <person name="Henrissat B."/>
            <person name="Grigoriev I.V."/>
            <person name="Hibbett D.S."/>
            <person name="Martin F."/>
        </authorList>
    </citation>
    <scope>NUCLEOTIDE SEQUENCE [LARGE SCALE GENOMIC DNA]</scope>
    <source>
        <strain evidence="5">Ve08.2h10</strain>
    </source>
</reference>
<evidence type="ECO:0000256" key="2">
    <source>
        <dbReference type="SAM" id="MobiDB-lite"/>
    </source>
</evidence>
<dbReference type="InParanoid" id="A0A0D0E647"/>
<dbReference type="SUPFAM" id="SSF56300">
    <property type="entry name" value="Metallo-dependent phosphatases"/>
    <property type="match status" value="1"/>
</dbReference>
<evidence type="ECO:0008006" key="6">
    <source>
        <dbReference type="Google" id="ProtNLM"/>
    </source>
</evidence>
<evidence type="ECO:0000256" key="3">
    <source>
        <dbReference type="SAM" id="SignalP"/>
    </source>
</evidence>
<dbReference type="EMBL" id="KN825211">
    <property type="protein sequence ID" value="KIK93120.1"/>
    <property type="molecule type" value="Genomic_DNA"/>
</dbReference>
<keyword evidence="1" id="KW-0175">Coiled coil</keyword>
<feature type="region of interest" description="Disordered" evidence="2">
    <location>
        <begin position="418"/>
        <end position="474"/>
    </location>
</feature>
<feature type="chain" id="PRO_5002221070" description="Calcineurin-like phosphoesterase domain-containing protein" evidence="3">
    <location>
        <begin position="22"/>
        <end position="482"/>
    </location>
</feature>
<keyword evidence="5" id="KW-1185">Reference proteome</keyword>
<protein>
    <recommendedName>
        <fullName evidence="6">Calcineurin-like phosphoesterase domain-containing protein</fullName>
    </recommendedName>
</protein>
<evidence type="ECO:0000313" key="4">
    <source>
        <dbReference type="EMBL" id="KIK93120.1"/>
    </source>
</evidence>
<reference evidence="4 5" key="1">
    <citation type="submission" date="2014-04" db="EMBL/GenBank/DDBJ databases">
        <authorList>
            <consortium name="DOE Joint Genome Institute"/>
            <person name="Kuo A."/>
            <person name="Kohler A."/>
            <person name="Jargeat P."/>
            <person name="Nagy L.G."/>
            <person name="Floudas D."/>
            <person name="Copeland A."/>
            <person name="Barry K.W."/>
            <person name="Cichocki N."/>
            <person name="Veneault-Fourrey C."/>
            <person name="LaButti K."/>
            <person name="Lindquist E.A."/>
            <person name="Lipzen A."/>
            <person name="Lundell T."/>
            <person name="Morin E."/>
            <person name="Murat C."/>
            <person name="Sun H."/>
            <person name="Tunlid A."/>
            <person name="Henrissat B."/>
            <person name="Grigoriev I.V."/>
            <person name="Hibbett D.S."/>
            <person name="Martin F."/>
            <person name="Nordberg H.P."/>
            <person name="Cantor M.N."/>
            <person name="Hua S.X."/>
        </authorList>
    </citation>
    <scope>NUCLEOTIDE SEQUENCE [LARGE SCALE GENOMIC DNA]</scope>
    <source>
        <strain evidence="4 5">Ve08.2h10</strain>
    </source>
</reference>
<sequence length="482" mass="53200">MLTPSRSFVLLILASLKGATATDGSYTAYGEFPTSVYESYRNDPTATAAQPQLVISDPVTSSIFPANLTDPANFPKVHRSSEIDGVWPELGTRNDTVNPQPPQLPQEPSQLLQQAFTQIPTNPALSNDTCEQCQAPLSIAKMLVSAAPEQWSFLAQIVFEYFNYSTTCYDEYTRLSLDSVFTQVAALGDMGGYDGQTVGGPIDHKLPEHTPTMLGHNSLIMVYKLLKEYLGPVPVYATLGNHDIYMRFQIISIPYALSGYTLRSQFNWCMDLFGILHFLTDELQDAEDAECRMNDPATTNVTNDPHWSGDGTAAQWNPTNLYSSELDVQAIRLRLACCVGIYAWTVTHLMSSHFLRAYPPGPVTAVTPVFPRQYNILPLYGQNERLRRRLDDAVTARLKAEVERDLLEKKVKELQSSGSSFLAAGPSPSIAEPTSPRGPSTSQDHINAVSLTPPDVNDAIREPPEGNNHLNATVPQFALQLR</sequence>
<dbReference type="InterPro" id="IPR029052">
    <property type="entry name" value="Metallo-depent_PP-like"/>
</dbReference>
<feature type="coiled-coil region" evidence="1">
    <location>
        <begin position="383"/>
        <end position="417"/>
    </location>
</feature>
<feature type="signal peptide" evidence="3">
    <location>
        <begin position="1"/>
        <end position="21"/>
    </location>
</feature>
<dbReference type="HOGENOM" id="CLU_566317_0_0_1"/>
<proteinExistence type="predicted"/>
<dbReference type="AlphaFoldDB" id="A0A0D0E647"/>